<accession>A0ACC2X9Y6</accession>
<gene>
    <name evidence="1" type="ORF">QFC22_003306</name>
</gene>
<dbReference type="Proteomes" id="UP001243375">
    <property type="component" value="Unassembled WGS sequence"/>
</dbReference>
<organism evidence="1 2">
    <name type="scientific">Naganishia vaughanmartiniae</name>
    <dbReference type="NCBI Taxonomy" id="1424756"/>
    <lineage>
        <taxon>Eukaryota</taxon>
        <taxon>Fungi</taxon>
        <taxon>Dikarya</taxon>
        <taxon>Basidiomycota</taxon>
        <taxon>Agaricomycotina</taxon>
        <taxon>Tremellomycetes</taxon>
        <taxon>Filobasidiales</taxon>
        <taxon>Filobasidiaceae</taxon>
        <taxon>Naganishia</taxon>
    </lineage>
</organism>
<name>A0ACC2X9Y6_9TREE</name>
<reference evidence="1" key="1">
    <citation type="submission" date="2023-04" db="EMBL/GenBank/DDBJ databases">
        <title>Draft Genome sequencing of Naganishia species isolated from polar environments using Oxford Nanopore Technology.</title>
        <authorList>
            <person name="Leo P."/>
            <person name="Venkateswaran K."/>
        </authorList>
    </citation>
    <scope>NUCLEOTIDE SEQUENCE</scope>
    <source>
        <strain evidence="1">MNA-CCFEE 5425</strain>
    </source>
</reference>
<keyword evidence="2" id="KW-1185">Reference proteome</keyword>
<dbReference type="EMBL" id="JASBWU010000008">
    <property type="protein sequence ID" value="KAJ9119597.1"/>
    <property type="molecule type" value="Genomic_DNA"/>
</dbReference>
<proteinExistence type="predicted"/>
<sequence length="1659" mass="185731">MPEAHAVNEATGKVANKVMLNLGSLPPKLNPADMKKDGQSYPRTPSRTNPNAPPWPAYRGYHEYSFAHATMSVRLPTILGKGIADVHQTLNQESDEDRITDLVSCIHRMEDLMDDLTENSKLRPIIDDGAGDIPLWNKEIAKYFQGKDFMNAPWLFAEAYKYRRLRECFSLSKYWVEYDVFFRQKCDTFSRSSTAVFELASRFAQPFKHDDGLTDELKLKANRLIFRELTQVCLWGNSTDLSLLIDMSEEDIKKLQSTGGEHLAATEKNILGNHLENLTDYVTSLKGGRIDFILDNAGFELYCDFVYADWLIQSGIASEIVFHGKKLPWFVSDVTRKDWDWLLNSCVYGYLFSEASEADMDLLRMMGRRWKQYEKEGKWKYEQHPFWCTGYTFWDLHSEAPDVFLDLHKSDLVIFKGDLNHRKLTYDCHVPYATSFAEAIGPMASQPGAPRVCSLRTIKSDVVCGLPAGVGEKLDEDEPGWKISGKYTPDTMARKSKDPRKPSQKFLQETGQAAPKIDTDESAVAPVEQVLSNPEEDILRRAIKELGGDDEDFDLLQGLSDDETTDVQPKAKKAQKGQTDEAKLKQELSSFMKSLDFSVAAPQEAEEEDEQLEESEEEEEEEETDDDEGDDDVTMDQTRDVTEEEESDEAEDVESEKEENGKIQPTPRNNDKPKDVIRQASLEIEGFVKKSGANAVVPNKNASIYETFQSIPQAPLWYKIELPELPDYEQAEPLPPFRLAGLQSRVNNLISEFRASAGAAGSGGEGKAKSASSKSATFGKSTADAAFLKQVLQDGTHQDKLSALILLVRESPLHRMDELERLRIMAGGKQHDAADTGSSSHSAVKGGGGREERISVLRALADWWVSGGGKETGKLKYLADQPQLGNPAVTDRHLLVWGFEDWLKKWFFSILQILEVYLSDTLPYVKTQAMAVTMKLLAGNAEQEQNLLRLGVNKLGDTDKSIASKASHHLLVLLQAHPAMKAVIVREVSTIVLRPIPKAKPQAKDVKGKGKATDLDNIGLDHGRYYGLITLNQITLTSRDRDLAGQLVQVYFELFREILGSGPSKPAADNDGEQSKLEKITGKVDKWQGRRKGARQSRKKSAAKEDEVEEGDSKLIAAVLTGVSRALPFARLDDENFQQHTEMLFKITHTGTFNISIRALMLIYQVSSAKQETSDRFYRTLYESLLDPRLLTSSKQAMYLNLLFKALKADTNLNRVMAFVKRLVQVMMGHQPPFICGALYLLGELFSTTTGLSTLVTEPEDSGIEHFVDVGEDGKPTKPVAAVEIDRKPEHEYDGRKRDPQHSNAKGSCLWELIPLTKHYHPSVAVQASELIALKLPLSGSPDISQNTLVSFLDRFVYRNPKKNATAKGASIMQPAAAALGGRTGSTVVVRSKGAKVTGDTAGYVNDEKFWNKKIEDVPADQLFFHKYFSKKLARDEQMKAAAVKRKKKSTGEDEDEEDVTMDDVEEEEEEEAEEAVPEPVKTAKKPVATEEDEEDDPEEDEIWKAMQASMPQAGYDDDDLLEDSEEDEELEYSEDEDEAEVDESAAEESDEDENDGRIDDADFQDDDDEDQLPVEEDEDDLIDLNDMPNIPLGSGDVGTYDSDDDGETFMGVGQPSKKRKRDDKSGDGKKKEKRKRLPLMASAEDYADMINDAEEENI</sequence>
<comment type="caution">
    <text evidence="1">The sequence shown here is derived from an EMBL/GenBank/DDBJ whole genome shotgun (WGS) entry which is preliminary data.</text>
</comment>
<protein>
    <submittedName>
        <fullName evidence="1">Uncharacterized protein</fullName>
    </submittedName>
</protein>
<evidence type="ECO:0000313" key="2">
    <source>
        <dbReference type="Proteomes" id="UP001243375"/>
    </source>
</evidence>
<evidence type="ECO:0000313" key="1">
    <source>
        <dbReference type="EMBL" id="KAJ9119597.1"/>
    </source>
</evidence>